<feature type="domain" description="UBZ4-type" evidence="19">
    <location>
        <begin position="1192"/>
        <end position="1221"/>
    </location>
</feature>
<dbReference type="FunFam" id="3.30.1490.100:FF:000010">
    <property type="entry name" value="DNA-directed polymerase kappa"/>
    <property type="match status" value="1"/>
</dbReference>
<keyword evidence="17" id="KW-0732">Signal</keyword>
<dbReference type="InterPro" id="IPR043502">
    <property type="entry name" value="DNA/RNA_pol_sf"/>
</dbReference>
<keyword evidence="12" id="KW-0496">Mitochondrion</keyword>
<dbReference type="CDD" id="cd03586">
    <property type="entry name" value="PolY_Pol_IV_kappa"/>
    <property type="match status" value="1"/>
</dbReference>
<evidence type="ECO:0000256" key="4">
    <source>
        <dbReference type="ARBA" id="ARBA00007186"/>
    </source>
</evidence>
<dbReference type="UniPathway" id="UPA00667"/>
<dbReference type="SMART" id="SM00734">
    <property type="entry name" value="ZnF_Rad18"/>
    <property type="match status" value="1"/>
</dbReference>
<reference evidence="20 21" key="1">
    <citation type="submission" date="2019-03" db="EMBL/GenBank/DDBJ databases">
        <title>Draft genome sequence of Xylaria hypoxylon DSM 108379, a ubiquitous saprotrophic-parasitic fungi on hardwood.</title>
        <authorList>
            <person name="Buettner E."/>
            <person name="Leonhardt S."/>
            <person name="Gebauer A.M."/>
            <person name="Liers C."/>
            <person name="Hofrichter M."/>
            <person name="Kellner H."/>
        </authorList>
    </citation>
    <scope>NUCLEOTIDE SEQUENCE [LARGE SCALE GENOMIC DNA]</scope>
    <source>
        <strain evidence="20 21">DSM 108379</strain>
    </source>
</reference>
<feature type="chain" id="PRO_5021490422" description="DNA polymerase kappa" evidence="17">
    <location>
        <begin position="18"/>
        <end position="1271"/>
    </location>
</feature>
<evidence type="ECO:0000259" key="18">
    <source>
        <dbReference type="PROSITE" id="PS50173"/>
    </source>
</evidence>
<dbReference type="InterPro" id="IPR036775">
    <property type="entry name" value="DNA_pol_Y-fam_lit_finger_sf"/>
</dbReference>
<evidence type="ECO:0000256" key="1">
    <source>
        <dbReference type="ARBA" id="ARBA00001462"/>
    </source>
</evidence>
<dbReference type="GO" id="GO:0008270">
    <property type="term" value="F:zinc ion binding"/>
    <property type="evidence" value="ECO:0007669"/>
    <property type="project" value="UniProtKB-KW"/>
</dbReference>
<sequence>MMKQALFGLLAATVVSALNINVSSKGGNVTGGFHYGLLHEDIDNSGDGGLYAELIRNRAFQSSLRFRSSLDAWHPINGAHLSLNNLEEPLSEALSTSMNVAPTSATGQFGFYNDGYWGMDVKVQKYSGSFWVRGNYSGSFTASLQSNITGEQFGFTKVKSKARANKWVEHDFTLIPNKNAPSSNNTFAITFEAAGLKSDSLDFNLISLFPPTFKGRKNGLRLDLVEALEGFHPTLFRIPGGNMLEGSTNASYWDWKDSIGPLKDRPGFSGVWGYQQTHGLGLLEYLEFAEDMGMELVLAVYAGLALNGDVTPEVQLQQFIDDALDQIEFIRGPPDSKWGAVRAKLGHPEPWKLEYVEIGNEDWLAGAPKGWDTYKDYRFPLFLEAINKAWLKECDEDPDIQVIASGSVYDGHDIPSPGAGDYHLYTTPDTWVAEFGKFDTVKTTHLIGEMASTFPNGGTGWGSGVLRPFPWWGGAVGEAVALIGYERNADRIIGAIYAPILRNMNRWQWSITMLQFAADPALTTRSTSWYVWELMAAHPITETLPVSTEFGPLYYVAGKNEKTQGHVFKAAVYNSTNGADVPVRLAFDGVSAGTTAELTVLSGPENPYGVNDPLTGVNIVKTTKTTVKSDKNGAFSFSLPNLSVAVLDTKGRRVRRYSRMAEENDNATEPESGEHQTLKYHLLGPSLTKAGQDSVDQSKVSEIIYNASKGSKFFNREEEKDKVLTQKIEQILTKKRRLEKLDLTRESRAADQLIAELEASRDLTQRIVHIDCDAFYAAVEQLDRPELKDVPFAVGGGVLTTCNYAARKFGCRSGMASFVAKKICPELLLIRPNFEKYTAKAHEIRDILADYDPRFESASIDEAYLNITEYCAQHNMTAEEAVQQARDEIHEKTKITVSAGIAANSKLAKICSNFNKPNGQYSLPNDRIAILTFMRDLPTRKVNGIGRVLERELQEIGIRTCGEMYSHRHLLRQLFGEKAYQFLLTCHLGLGRTEIQPAEEYERKSVGTESTFRDMSDPVELRGKLRWTAEELEKDMQKAECKGRTLVLKVKLHTYEVFTRQVVLPKAIYQAEDLYQYSLPILAKLEQERPHIKLRLMGLRCTHLVSTKKPDTRAFFGLQPLKTEEETSHKSGKRKADEIAGRNIDLEGDDLLDPEAHVVDDEYNALLDSEQLRNVHETVSDMARALETAEQWWDCPICGRPQPADERRFNDHLDSCLSRQTIRDAVQRDTTESPPLPLETPTGKKVKTSGEKRRGRLVGLGDPKQKKLSFG</sequence>
<dbReference type="Pfam" id="PF11799">
    <property type="entry name" value="IMS_C"/>
    <property type="match status" value="1"/>
</dbReference>
<feature type="signal peptide" evidence="17">
    <location>
        <begin position="1"/>
        <end position="17"/>
    </location>
</feature>
<dbReference type="Pfam" id="PF00817">
    <property type="entry name" value="IMS"/>
    <property type="match status" value="1"/>
</dbReference>
<protein>
    <recommendedName>
        <fullName evidence="6">DNA polymerase kappa</fullName>
        <ecNumber evidence="5">3.2.1.55</ecNumber>
    </recommendedName>
</protein>
<keyword evidence="21" id="KW-1185">Reference proteome</keyword>
<dbReference type="SUPFAM" id="SSF100879">
    <property type="entry name" value="Lesion bypass DNA polymerase (Y-family), little finger domain"/>
    <property type="match status" value="1"/>
</dbReference>
<comment type="pathway">
    <text evidence="3">Glycan metabolism; L-arabinan degradation.</text>
</comment>
<evidence type="ECO:0000256" key="15">
    <source>
        <dbReference type="SAM" id="Coils"/>
    </source>
</evidence>
<evidence type="ECO:0000256" key="16">
    <source>
        <dbReference type="SAM" id="MobiDB-lite"/>
    </source>
</evidence>
<dbReference type="InterPro" id="IPR001126">
    <property type="entry name" value="UmuC"/>
</dbReference>
<comment type="caution">
    <text evidence="20">The sequence shown here is derived from an EMBL/GenBank/DDBJ whole genome shotgun (WGS) entry which is preliminary data.</text>
</comment>
<dbReference type="Gene3D" id="3.20.20.80">
    <property type="entry name" value="Glycosidases"/>
    <property type="match status" value="1"/>
</dbReference>
<dbReference type="OrthoDB" id="406864at2759"/>
<dbReference type="GO" id="GO:0003887">
    <property type="term" value="F:DNA-directed DNA polymerase activity"/>
    <property type="evidence" value="ECO:0007669"/>
    <property type="project" value="InterPro"/>
</dbReference>
<evidence type="ECO:0000256" key="5">
    <source>
        <dbReference type="ARBA" id="ARBA00012670"/>
    </source>
</evidence>
<dbReference type="InterPro" id="IPR055235">
    <property type="entry name" value="ASD1_cat"/>
</dbReference>
<dbReference type="Gene3D" id="3.30.160.60">
    <property type="entry name" value="Classic Zinc Finger"/>
    <property type="match status" value="1"/>
</dbReference>
<dbReference type="GO" id="GO:0005634">
    <property type="term" value="C:nucleus"/>
    <property type="evidence" value="ECO:0007669"/>
    <property type="project" value="TreeGrafter"/>
</dbReference>
<dbReference type="Gene3D" id="1.10.150.810">
    <property type="match status" value="1"/>
</dbReference>
<dbReference type="SUPFAM" id="SSF51445">
    <property type="entry name" value="(Trans)glycosidases"/>
    <property type="match status" value="1"/>
</dbReference>
<dbReference type="EMBL" id="SKBN01000115">
    <property type="protein sequence ID" value="TGJ82800.1"/>
    <property type="molecule type" value="Genomic_DNA"/>
</dbReference>
<dbReference type="NCBIfam" id="NF002677">
    <property type="entry name" value="PRK02406.1"/>
    <property type="match status" value="1"/>
</dbReference>
<dbReference type="GO" id="GO:0005739">
    <property type="term" value="C:mitochondrion"/>
    <property type="evidence" value="ECO:0007669"/>
    <property type="project" value="UniProtKB-SubCell"/>
</dbReference>
<dbReference type="PANTHER" id="PTHR11076:SF33">
    <property type="entry name" value="DNA POLYMERASE KAPPA"/>
    <property type="match status" value="1"/>
</dbReference>
<evidence type="ECO:0000256" key="13">
    <source>
        <dbReference type="ARBA" id="ARBA00023204"/>
    </source>
</evidence>
<dbReference type="InterPro" id="IPR017961">
    <property type="entry name" value="DNA_pol_Y-fam_little_finger"/>
</dbReference>
<evidence type="ECO:0000256" key="2">
    <source>
        <dbReference type="ARBA" id="ARBA00004173"/>
    </source>
</evidence>
<dbReference type="GO" id="GO:0042276">
    <property type="term" value="P:error-prone translesion synthesis"/>
    <property type="evidence" value="ECO:0007669"/>
    <property type="project" value="TreeGrafter"/>
</dbReference>
<dbReference type="GO" id="GO:0031222">
    <property type="term" value="P:arabinan catabolic process"/>
    <property type="evidence" value="ECO:0007669"/>
    <property type="project" value="UniProtKB-UniPathway"/>
</dbReference>
<dbReference type="FunFam" id="3.30.70.270:FF:000014">
    <property type="entry name" value="DNA polymerase kappa subunit"/>
    <property type="match status" value="1"/>
</dbReference>
<evidence type="ECO:0000256" key="14">
    <source>
        <dbReference type="PROSITE-ProRule" id="PRU01256"/>
    </source>
</evidence>
<dbReference type="EC" id="3.2.1.55" evidence="5"/>
<evidence type="ECO:0000313" key="21">
    <source>
        <dbReference type="Proteomes" id="UP000297716"/>
    </source>
</evidence>
<dbReference type="Gene3D" id="3.30.70.270">
    <property type="match status" value="1"/>
</dbReference>
<organism evidence="20 21">
    <name type="scientific">Xylaria hypoxylon</name>
    <dbReference type="NCBI Taxonomy" id="37992"/>
    <lineage>
        <taxon>Eukaryota</taxon>
        <taxon>Fungi</taxon>
        <taxon>Dikarya</taxon>
        <taxon>Ascomycota</taxon>
        <taxon>Pezizomycotina</taxon>
        <taxon>Sordariomycetes</taxon>
        <taxon>Xylariomycetidae</taxon>
        <taxon>Xylariales</taxon>
        <taxon>Xylariaceae</taxon>
        <taxon>Xylaria</taxon>
    </lineage>
</organism>
<dbReference type="InterPro" id="IPR006642">
    <property type="entry name" value="Rad18_UBZ4"/>
</dbReference>
<evidence type="ECO:0000256" key="3">
    <source>
        <dbReference type="ARBA" id="ARBA00004834"/>
    </source>
</evidence>
<comment type="subcellular location">
    <subcellularLocation>
        <location evidence="2">Mitochondrion</location>
    </subcellularLocation>
</comment>
<keyword evidence="7" id="KW-0479">Metal-binding</keyword>
<evidence type="ECO:0000256" key="8">
    <source>
        <dbReference type="ARBA" id="ARBA00022763"/>
    </source>
</evidence>
<dbReference type="Proteomes" id="UP000297716">
    <property type="component" value="Unassembled WGS sequence"/>
</dbReference>
<dbReference type="Gene3D" id="1.10.150.20">
    <property type="entry name" value="5' to 3' exonuclease, C-terminal subdomain"/>
    <property type="match status" value="1"/>
</dbReference>
<dbReference type="InterPro" id="IPR010720">
    <property type="entry name" value="Alpha-L-AF_C"/>
</dbReference>
<dbReference type="Pfam" id="PF06964">
    <property type="entry name" value="Alpha-L-AF_C"/>
    <property type="match status" value="1"/>
</dbReference>
<dbReference type="InterPro" id="IPR017853">
    <property type="entry name" value="GH"/>
</dbReference>
<dbReference type="FunFam" id="3.40.1170.60:FF:000012">
    <property type="entry name" value="Putative DNA-directed polymerase kappa"/>
    <property type="match status" value="1"/>
</dbReference>
<dbReference type="Gene3D" id="3.40.1170.60">
    <property type="match status" value="1"/>
</dbReference>
<dbReference type="SMART" id="SM00813">
    <property type="entry name" value="Alpha-L-AF_C"/>
    <property type="match status" value="1"/>
</dbReference>
<dbReference type="Gene3D" id="3.30.1490.100">
    <property type="entry name" value="DNA polymerase, Y-family, little finger domain"/>
    <property type="match status" value="1"/>
</dbReference>
<evidence type="ECO:0000256" key="10">
    <source>
        <dbReference type="ARBA" id="ARBA00022801"/>
    </source>
</evidence>
<dbReference type="STRING" id="37992.A0A4Z0YUK0"/>
<dbReference type="PANTHER" id="PTHR11076">
    <property type="entry name" value="DNA REPAIR POLYMERASE UMUC / TRANSFERASE FAMILY MEMBER"/>
    <property type="match status" value="1"/>
</dbReference>
<dbReference type="FunFam" id="1.10.150.810:FF:000001">
    <property type="entry name" value="DNA polymerase kappa"/>
    <property type="match status" value="1"/>
</dbReference>
<feature type="domain" description="UmuC" evidence="18">
    <location>
        <begin position="767"/>
        <end position="946"/>
    </location>
</feature>
<evidence type="ECO:0000256" key="11">
    <source>
        <dbReference type="ARBA" id="ARBA00022833"/>
    </source>
</evidence>
<evidence type="ECO:0000256" key="9">
    <source>
        <dbReference type="ARBA" id="ARBA00022771"/>
    </source>
</evidence>
<keyword evidence="8 14" id="KW-0227">DNA damage</keyword>
<keyword evidence="13 14" id="KW-0234">DNA repair</keyword>
<name>A0A4Z0YUK0_9PEZI</name>
<evidence type="ECO:0000256" key="6">
    <source>
        <dbReference type="ARBA" id="ARBA00016178"/>
    </source>
</evidence>
<feature type="coiled-coil region" evidence="15">
    <location>
        <begin position="1022"/>
        <end position="1049"/>
    </location>
</feature>
<dbReference type="GO" id="GO:0070987">
    <property type="term" value="P:error-free translesion synthesis"/>
    <property type="evidence" value="ECO:0007669"/>
    <property type="project" value="UniProtKB-ARBA"/>
</dbReference>
<dbReference type="PROSITE" id="PS50173">
    <property type="entry name" value="UMUC"/>
    <property type="match status" value="1"/>
</dbReference>
<dbReference type="GO" id="GO:0046556">
    <property type="term" value="F:alpha-L-arabinofuranosidase activity"/>
    <property type="evidence" value="ECO:0007669"/>
    <property type="project" value="UniProtKB-EC"/>
</dbReference>
<feature type="region of interest" description="Disordered" evidence="16">
    <location>
        <begin position="1224"/>
        <end position="1271"/>
    </location>
</feature>
<comment type="catalytic activity">
    <reaction evidence="1">
        <text>Hydrolysis of terminal non-reducing alpha-L-arabinofuranoside residues in alpha-L-arabinosides.</text>
        <dbReference type="EC" id="3.2.1.55"/>
    </reaction>
</comment>
<dbReference type="PROSITE" id="PS51908">
    <property type="entry name" value="ZF_UBZ4"/>
    <property type="match status" value="1"/>
</dbReference>
<keyword evidence="11" id="KW-0862">Zinc</keyword>
<evidence type="ECO:0000256" key="7">
    <source>
        <dbReference type="ARBA" id="ARBA00022723"/>
    </source>
</evidence>
<dbReference type="InterPro" id="IPR043128">
    <property type="entry name" value="Rev_trsase/Diguanyl_cyclase"/>
</dbReference>
<dbReference type="GO" id="GO:0003684">
    <property type="term" value="F:damaged DNA binding"/>
    <property type="evidence" value="ECO:0007669"/>
    <property type="project" value="InterPro"/>
</dbReference>
<evidence type="ECO:0000259" key="19">
    <source>
        <dbReference type="PROSITE" id="PS51908"/>
    </source>
</evidence>
<dbReference type="GO" id="GO:0046373">
    <property type="term" value="P:L-arabinose metabolic process"/>
    <property type="evidence" value="ECO:0007669"/>
    <property type="project" value="InterPro"/>
</dbReference>
<keyword evidence="9 14" id="KW-0863">Zinc-finger</keyword>
<dbReference type="GO" id="GO:0006281">
    <property type="term" value="P:DNA repair"/>
    <property type="evidence" value="ECO:0007669"/>
    <property type="project" value="UniProtKB-KW"/>
</dbReference>
<accession>A0A4Z0YUK0</accession>
<dbReference type="Pfam" id="PF22848">
    <property type="entry name" value="ASD1_dom"/>
    <property type="match status" value="1"/>
</dbReference>
<keyword evidence="10" id="KW-0378">Hydrolase</keyword>
<dbReference type="FunFam" id="1.10.150.810:FF:000003">
    <property type="entry name" value="DNA polymerase kappa subunit"/>
    <property type="match status" value="1"/>
</dbReference>
<evidence type="ECO:0000256" key="12">
    <source>
        <dbReference type="ARBA" id="ARBA00023128"/>
    </source>
</evidence>
<proteinExistence type="inferred from homology"/>
<comment type="similarity">
    <text evidence="4">Belongs to the glycosyl hydrolase 51 family.</text>
</comment>
<evidence type="ECO:0000256" key="17">
    <source>
        <dbReference type="SAM" id="SignalP"/>
    </source>
</evidence>
<dbReference type="InterPro" id="IPR050116">
    <property type="entry name" value="DNA_polymerase-Y"/>
</dbReference>
<dbReference type="AlphaFoldDB" id="A0A4Z0YUK0"/>
<dbReference type="InterPro" id="IPR022880">
    <property type="entry name" value="DNApol_IV"/>
</dbReference>
<keyword evidence="15" id="KW-0175">Coiled coil</keyword>
<evidence type="ECO:0000313" key="20">
    <source>
        <dbReference type="EMBL" id="TGJ82800.1"/>
    </source>
</evidence>
<dbReference type="SUPFAM" id="SSF56672">
    <property type="entry name" value="DNA/RNA polymerases"/>
    <property type="match status" value="1"/>
</dbReference>
<gene>
    <name evidence="20" type="ORF">E0Z10_g5957</name>
</gene>